<reference evidence="2" key="1">
    <citation type="submission" date="2020-08" db="EMBL/GenBank/DDBJ databases">
        <title>Multicomponent nature underlies the extraordinary mechanical properties of spider dragline silk.</title>
        <authorList>
            <person name="Kono N."/>
            <person name="Nakamura H."/>
            <person name="Mori M."/>
            <person name="Yoshida Y."/>
            <person name="Ohtoshi R."/>
            <person name="Malay A.D."/>
            <person name="Moran D.A.P."/>
            <person name="Tomita M."/>
            <person name="Numata K."/>
            <person name="Arakawa K."/>
        </authorList>
    </citation>
    <scope>NUCLEOTIDE SEQUENCE</scope>
</reference>
<dbReference type="Proteomes" id="UP000887013">
    <property type="component" value="Unassembled WGS sequence"/>
</dbReference>
<comment type="caution">
    <text evidence="2">The sequence shown here is derived from an EMBL/GenBank/DDBJ whole genome shotgun (WGS) entry which is preliminary data.</text>
</comment>
<keyword evidence="1" id="KW-1133">Transmembrane helix</keyword>
<sequence>MCLNECFISFFYVPRLFVTAVDGLPGPVSEHRLSLSLKSSPEKRNPDFFDCFEAFLLWSVAPRGVFVLFPAVLLCFASSLSSASAGFFSAFLNFPWIVFYKNFEDSVLSVFKFSS</sequence>
<proteinExistence type="predicted"/>
<keyword evidence="1" id="KW-0812">Transmembrane</keyword>
<name>A0A8X6TPB9_NEPPI</name>
<dbReference type="EMBL" id="BMAW01012674">
    <property type="protein sequence ID" value="GFT29879.1"/>
    <property type="molecule type" value="Genomic_DNA"/>
</dbReference>
<feature type="transmembrane region" description="Helical" evidence="1">
    <location>
        <begin position="65"/>
        <end position="92"/>
    </location>
</feature>
<accession>A0A8X6TPB9</accession>
<evidence type="ECO:0000256" key="1">
    <source>
        <dbReference type="SAM" id="Phobius"/>
    </source>
</evidence>
<organism evidence="2 3">
    <name type="scientific">Nephila pilipes</name>
    <name type="common">Giant wood spider</name>
    <name type="synonym">Nephila maculata</name>
    <dbReference type="NCBI Taxonomy" id="299642"/>
    <lineage>
        <taxon>Eukaryota</taxon>
        <taxon>Metazoa</taxon>
        <taxon>Ecdysozoa</taxon>
        <taxon>Arthropoda</taxon>
        <taxon>Chelicerata</taxon>
        <taxon>Arachnida</taxon>
        <taxon>Araneae</taxon>
        <taxon>Araneomorphae</taxon>
        <taxon>Entelegynae</taxon>
        <taxon>Araneoidea</taxon>
        <taxon>Nephilidae</taxon>
        <taxon>Nephila</taxon>
    </lineage>
</organism>
<keyword evidence="1" id="KW-0472">Membrane</keyword>
<evidence type="ECO:0000313" key="2">
    <source>
        <dbReference type="EMBL" id="GFT29879.1"/>
    </source>
</evidence>
<keyword evidence="3" id="KW-1185">Reference proteome</keyword>
<dbReference type="AlphaFoldDB" id="A0A8X6TPB9"/>
<gene>
    <name evidence="2" type="ORF">NPIL_361061</name>
</gene>
<evidence type="ECO:0000313" key="3">
    <source>
        <dbReference type="Proteomes" id="UP000887013"/>
    </source>
</evidence>
<protein>
    <submittedName>
        <fullName evidence="2">Uncharacterized protein</fullName>
    </submittedName>
</protein>